<evidence type="ECO:0000259" key="1">
    <source>
        <dbReference type="Pfam" id="PF13358"/>
    </source>
</evidence>
<sequence>MREFVNIRYPSQCKLAEEKGAIIYFIDEAIIRSDYHRGTTWSRKGYTPTVTKTGVRFGINMIFVVSGEGHMRYMTISGRFNADVFIKFLKQIVSSYDRPVLIVTDGHSVHKAKKVMKYLNNEDRLLDIQLLPPYSPELNPVELVWSLLKSG</sequence>
<dbReference type="PANTHER" id="PTHR46564">
    <property type="entry name" value="TRANSPOSASE"/>
    <property type="match status" value="1"/>
</dbReference>
<dbReference type="AlphaFoldDB" id="A0A2H9T3T3"/>
<comment type="caution">
    <text evidence="2">The sequence shown here is derived from an EMBL/GenBank/DDBJ whole genome shotgun (WGS) entry which is preliminary data.</text>
</comment>
<proteinExistence type="predicted"/>
<protein>
    <recommendedName>
        <fullName evidence="1">Tc1-like transposase DDE domain-containing protein</fullName>
    </recommendedName>
</protein>
<name>A0A2H9T3T3_9ZZZZ</name>
<dbReference type="NCBIfam" id="NF033545">
    <property type="entry name" value="transpos_IS630"/>
    <property type="match status" value="1"/>
</dbReference>
<dbReference type="SUPFAM" id="SSF53098">
    <property type="entry name" value="Ribonuclease H-like"/>
    <property type="match status" value="1"/>
</dbReference>
<dbReference type="Gene3D" id="3.30.420.10">
    <property type="entry name" value="Ribonuclease H-like superfamily/Ribonuclease H"/>
    <property type="match status" value="1"/>
</dbReference>
<dbReference type="InterPro" id="IPR036397">
    <property type="entry name" value="RNaseH_sf"/>
</dbReference>
<feature type="domain" description="Tc1-like transposase DDE" evidence="1">
    <location>
        <begin position="23"/>
        <end position="150"/>
    </location>
</feature>
<dbReference type="InterPro" id="IPR012337">
    <property type="entry name" value="RNaseH-like_sf"/>
</dbReference>
<evidence type="ECO:0000313" key="2">
    <source>
        <dbReference type="EMBL" id="PJE77890.1"/>
    </source>
</evidence>
<dbReference type="GO" id="GO:0003676">
    <property type="term" value="F:nucleic acid binding"/>
    <property type="evidence" value="ECO:0007669"/>
    <property type="project" value="InterPro"/>
</dbReference>
<reference evidence="2" key="1">
    <citation type="journal article" date="2017" name="Appl. Environ. Microbiol.">
        <title>Molecular characterization of an Endozoicomonas-like organism causing infection in king scallop Pecten maximus L.</title>
        <authorList>
            <person name="Cano I."/>
            <person name="van Aerle R."/>
            <person name="Ross S."/>
            <person name="Verner-Jeffreys D.W."/>
            <person name="Paley R.K."/>
            <person name="Rimmer G."/>
            <person name="Ryder D."/>
            <person name="Hooper P."/>
            <person name="Stone D."/>
            <person name="Feist S.W."/>
        </authorList>
    </citation>
    <scope>NUCLEOTIDE SEQUENCE</scope>
</reference>
<dbReference type="InterPro" id="IPR047655">
    <property type="entry name" value="Transpos_IS630-like"/>
</dbReference>
<organism evidence="2">
    <name type="scientific">invertebrate metagenome</name>
    <dbReference type="NCBI Taxonomy" id="1711999"/>
    <lineage>
        <taxon>unclassified sequences</taxon>
        <taxon>metagenomes</taxon>
        <taxon>organismal metagenomes</taxon>
    </lineage>
</organism>
<dbReference type="InterPro" id="IPR038717">
    <property type="entry name" value="Tc1-like_DDE_dom"/>
</dbReference>
<accession>A0A2H9T3T3</accession>
<dbReference type="EMBL" id="NSIT01000334">
    <property type="protein sequence ID" value="PJE77890.1"/>
    <property type="molecule type" value="Genomic_DNA"/>
</dbReference>
<dbReference type="Pfam" id="PF13358">
    <property type="entry name" value="DDE_3"/>
    <property type="match status" value="1"/>
</dbReference>
<gene>
    <name evidence="2" type="ORF">CI610_03181</name>
</gene>
<dbReference type="PANTHER" id="PTHR46564:SF1">
    <property type="entry name" value="TRANSPOSASE"/>
    <property type="match status" value="1"/>
</dbReference>